<dbReference type="InterPro" id="IPR027417">
    <property type="entry name" value="P-loop_NTPase"/>
</dbReference>
<protein>
    <submittedName>
        <fullName evidence="1">Putative selenium-dependent hydroxylase accessory protein YqeC</fullName>
    </submittedName>
</protein>
<reference evidence="1" key="1">
    <citation type="journal article" date="2020" name="mSystems">
        <title>Genome- and Community-Level Interaction Insights into Carbon Utilization and Element Cycling Functions of Hydrothermarchaeota in Hydrothermal Sediment.</title>
        <authorList>
            <person name="Zhou Z."/>
            <person name="Liu Y."/>
            <person name="Xu W."/>
            <person name="Pan J."/>
            <person name="Luo Z.H."/>
            <person name="Li M."/>
        </authorList>
    </citation>
    <scope>NUCLEOTIDE SEQUENCE [LARGE SCALE GENOMIC DNA]</scope>
    <source>
        <strain evidence="1">SpSt-413</strain>
    </source>
</reference>
<dbReference type="EMBL" id="DSRP01000360">
    <property type="protein sequence ID" value="HGG92334.1"/>
    <property type="molecule type" value="Genomic_DNA"/>
</dbReference>
<dbReference type="InterPro" id="IPR017587">
    <property type="entry name" value="YqeC"/>
</dbReference>
<accession>A0A7C4ELX0</accession>
<dbReference type="NCBIfam" id="TIGR03172">
    <property type="entry name" value="selenium cofactor biosynthesis protein YqeC"/>
    <property type="match status" value="1"/>
</dbReference>
<sequence>MRPLCELLLPGERVVALVGGGGKTSLMYALGRQLAGRGARVLVTTTTRIKAPARNLFLLGSRPDAPPYTLLTVGTAVEPDSGKLVGVEPGDIPELMERFRADLVLVEADGAKGRPLKAPLAHEPVIPACADLVIGVLGLDALGQVVDGGTVFRMEAFCAVTGLVPGDVIGPDAYRALAEHPQGIFKGCPASARRVAFHNKADIGGALGRVYGSAQLGWFVSLE</sequence>
<dbReference type="AlphaFoldDB" id="A0A7C4ELX0"/>
<organism evidence="1">
    <name type="scientific">Fundidesulfovibrio putealis</name>
    <dbReference type="NCBI Taxonomy" id="270496"/>
    <lineage>
        <taxon>Bacteria</taxon>
        <taxon>Pseudomonadati</taxon>
        <taxon>Thermodesulfobacteriota</taxon>
        <taxon>Desulfovibrionia</taxon>
        <taxon>Desulfovibrionales</taxon>
        <taxon>Desulfovibrionaceae</taxon>
        <taxon>Fundidesulfovibrio</taxon>
    </lineage>
</organism>
<evidence type="ECO:0000313" key="1">
    <source>
        <dbReference type="EMBL" id="HGG92334.1"/>
    </source>
</evidence>
<dbReference type="SUPFAM" id="SSF52540">
    <property type="entry name" value="P-loop containing nucleoside triphosphate hydrolases"/>
    <property type="match status" value="1"/>
</dbReference>
<dbReference type="Pfam" id="PF19842">
    <property type="entry name" value="YqeC"/>
    <property type="match status" value="1"/>
</dbReference>
<comment type="caution">
    <text evidence="1">The sequence shown here is derived from an EMBL/GenBank/DDBJ whole genome shotgun (WGS) entry which is preliminary data.</text>
</comment>
<gene>
    <name evidence="1" type="primary">yqeC</name>
    <name evidence="1" type="ORF">ENR59_05205</name>
</gene>
<name>A0A7C4ELX0_9BACT</name>
<proteinExistence type="predicted"/>